<accession>T0S2X6</accession>
<proteinExistence type="predicted"/>
<dbReference type="InParanoid" id="T0S2X6"/>
<dbReference type="STRING" id="1156394.T0S2X6"/>
<dbReference type="EMBL" id="JH767139">
    <property type="protein sequence ID" value="EQC39398.1"/>
    <property type="molecule type" value="Genomic_DNA"/>
</dbReference>
<name>T0S2X6_SAPDV</name>
<dbReference type="Proteomes" id="UP000030762">
    <property type="component" value="Unassembled WGS sequence"/>
</dbReference>
<dbReference type="OrthoDB" id="78330at2759"/>
<protein>
    <submittedName>
        <fullName evidence="1">Uncharacterized protein</fullName>
    </submittedName>
</protein>
<gene>
    <name evidence="1" type="ORF">SDRG_03600</name>
</gene>
<dbReference type="GeneID" id="19944327"/>
<dbReference type="VEuPathDB" id="FungiDB:SDRG_03600"/>
<evidence type="ECO:0000313" key="1">
    <source>
        <dbReference type="EMBL" id="EQC39398.1"/>
    </source>
</evidence>
<sequence>MEEGGKTVHWHKDVCIESTCRCGKSSVALLIDWLTEDAGDGFLNYTRWKGGSKKKDGKNRVGIAGEISSILIKHGLHRTVSLYKRVDMTSQLRNKYLVVQSSLFHATI</sequence>
<evidence type="ECO:0000313" key="2">
    <source>
        <dbReference type="Proteomes" id="UP000030762"/>
    </source>
</evidence>
<reference evidence="1 2" key="1">
    <citation type="submission" date="2012-04" db="EMBL/GenBank/DDBJ databases">
        <title>The Genome Sequence of Saprolegnia declina VS20.</title>
        <authorList>
            <consortium name="The Broad Institute Genome Sequencing Platform"/>
            <person name="Russ C."/>
            <person name="Nusbaum C."/>
            <person name="Tyler B."/>
            <person name="van West P."/>
            <person name="Dieguez-Uribeondo J."/>
            <person name="de Bruijn I."/>
            <person name="Tripathy S."/>
            <person name="Jiang R."/>
            <person name="Young S.K."/>
            <person name="Zeng Q."/>
            <person name="Gargeya S."/>
            <person name="Fitzgerald M."/>
            <person name="Haas B."/>
            <person name="Abouelleil A."/>
            <person name="Alvarado L."/>
            <person name="Arachchi H.M."/>
            <person name="Berlin A."/>
            <person name="Chapman S.B."/>
            <person name="Goldberg J."/>
            <person name="Griggs A."/>
            <person name="Gujja S."/>
            <person name="Hansen M."/>
            <person name="Howarth C."/>
            <person name="Imamovic A."/>
            <person name="Larimer J."/>
            <person name="McCowen C."/>
            <person name="Montmayeur A."/>
            <person name="Murphy C."/>
            <person name="Neiman D."/>
            <person name="Pearson M."/>
            <person name="Priest M."/>
            <person name="Roberts A."/>
            <person name="Saif S."/>
            <person name="Shea T."/>
            <person name="Sisk P."/>
            <person name="Sykes S."/>
            <person name="Wortman J."/>
            <person name="Nusbaum C."/>
            <person name="Birren B."/>
        </authorList>
    </citation>
    <scope>NUCLEOTIDE SEQUENCE [LARGE SCALE GENOMIC DNA]</scope>
    <source>
        <strain evidence="1 2">VS20</strain>
    </source>
</reference>
<dbReference type="RefSeq" id="XP_008607459.1">
    <property type="nucleotide sequence ID" value="XM_008609237.1"/>
</dbReference>
<organism evidence="1 2">
    <name type="scientific">Saprolegnia diclina (strain VS20)</name>
    <dbReference type="NCBI Taxonomy" id="1156394"/>
    <lineage>
        <taxon>Eukaryota</taxon>
        <taxon>Sar</taxon>
        <taxon>Stramenopiles</taxon>
        <taxon>Oomycota</taxon>
        <taxon>Saprolegniomycetes</taxon>
        <taxon>Saprolegniales</taxon>
        <taxon>Saprolegniaceae</taxon>
        <taxon>Saprolegnia</taxon>
    </lineage>
</organism>
<dbReference type="AlphaFoldDB" id="T0S2X6"/>
<keyword evidence="2" id="KW-1185">Reference proteome</keyword>